<dbReference type="EMBL" id="KE346371">
    <property type="protein sequence ID" value="KJE96547.1"/>
    <property type="molecule type" value="Genomic_DNA"/>
</dbReference>
<dbReference type="STRING" id="595528.A0A0D2VXZ9"/>
<accession>A0A0D2VXZ9</accession>
<dbReference type="eggNOG" id="KOG0893">
    <property type="taxonomic scope" value="Eukaryota"/>
</dbReference>
<dbReference type="PANTHER" id="PTHR10956">
    <property type="entry name" value="60S RIBOSOMAL PROTEIN L31"/>
    <property type="match status" value="1"/>
</dbReference>
<name>A0A0D2VXZ9_CAPO3</name>
<evidence type="ECO:0000313" key="4">
    <source>
        <dbReference type="EMBL" id="KJE96547.1"/>
    </source>
</evidence>
<keyword evidence="3" id="KW-0687">Ribonucleoprotein</keyword>
<dbReference type="SUPFAM" id="SSF54575">
    <property type="entry name" value="Ribosomal protein L31e"/>
    <property type="match status" value="1"/>
</dbReference>
<dbReference type="SMART" id="SM01380">
    <property type="entry name" value="Ribosomal_L31e"/>
    <property type="match status" value="1"/>
</dbReference>
<protein>
    <submittedName>
        <fullName evidence="4">Ribosomal protein L31</fullName>
    </submittedName>
</protein>
<dbReference type="GO" id="GO:0003735">
    <property type="term" value="F:structural constituent of ribosome"/>
    <property type="evidence" value="ECO:0007669"/>
    <property type="project" value="InterPro"/>
</dbReference>
<dbReference type="Pfam" id="PF01198">
    <property type="entry name" value="Ribosomal_L31e"/>
    <property type="match status" value="1"/>
</dbReference>
<dbReference type="InterPro" id="IPR000054">
    <property type="entry name" value="Ribosomal_eL31"/>
</dbReference>
<dbReference type="RefSeq" id="XP_004344474.2">
    <property type="nucleotide sequence ID" value="XM_004344424.2"/>
</dbReference>
<dbReference type="OrthoDB" id="9739313at2759"/>
<dbReference type="Proteomes" id="UP000008743">
    <property type="component" value="Unassembled WGS sequence"/>
</dbReference>
<evidence type="ECO:0000256" key="1">
    <source>
        <dbReference type="ARBA" id="ARBA00010808"/>
    </source>
</evidence>
<dbReference type="Gene3D" id="3.10.440.10">
    <property type="match status" value="1"/>
</dbReference>
<dbReference type="GO" id="GO:0002181">
    <property type="term" value="P:cytoplasmic translation"/>
    <property type="evidence" value="ECO:0007669"/>
    <property type="project" value="TreeGrafter"/>
</dbReference>
<reference evidence="5" key="1">
    <citation type="submission" date="2011-02" db="EMBL/GenBank/DDBJ databases">
        <title>The Genome Sequence of Capsaspora owczarzaki ATCC 30864.</title>
        <authorList>
            <person name="Russ C."/>
            <person name="Cuomo C."/>
            <person name="Burger G."/>
            <person name="Gray M.W."/>
            <person name="Holland P.W.H."/>
            <person name="King N."/>
            <person name="Lang F.B.F."/>
            <person name="Roger A.J."/>
            <person name="Ruiz-Trillo I."/>
            <person name="Young S.K."/>
            <person name="Zeng Q."/>
            <person name="Gargeya S."/>
            <person name="Alvarado L."/>
            <person name="Berlin A."/>
            <person name="Chapman S.B."/>
            <person name="Chen Z."/>
            <person name="Freedman E."/>
            <person name="Gellesch M."/>
            <person name="Goldberg J."/>
            <person name="Griggs A."/>
            <person name="Gujja S."/>
            <person name="Heilman E."/>
            <person name="Heiman D."/>
            <person name="Howarth C."/>
            <person name="Mehta T."/>
            <person name="Neiman D."/>
            <person name="Pearson M."/>
            <person name="Roberts A."/>
            <person name="Saif S."/>
            <person name="Shea T."/>
            <person name="Shenoy N."/>
            <person name="Sisk P."/>
            <person name="Stolte C."/>
            <person name="Sykes S."/>
            <person name="White J."/>
            <person name="Yandava C."/>
            <person name="Haas B."/>
            <person name="Nusbaum C."/>
            <person name="Birren B."/>
        </authorList>
    </citation>
    <scope>NUCLEOTIDE SEQUENCE</scope>
    <source>
        <strain evidence="5">ATCC 30864</strain>
    </source>
</reference>
<dbReference type="PANTHER" id="PTHR10956:SF0">
    <property type="entry name" value="60S RIBOSOMAL PROTEIN L31"/>
    <property type="match status" value="1"/>
</dbReference>
<dbReference type="GO" id="GO:0022625">
    <property type="term" value="C:cytosolic large ribosomal subunit"/>
    <property type="evidence" value="ECO:0007669"/>
    <property type="project" value="TreeGrafter"/>
</dbReference>
<dbReference type="PhylomeDB" id="A0A0D2VXZ9"/>
<evidence type="ECO:0000313" key="5">
    <source>
        <dbReference type="Proteomes" id="UP000008743"/>
    </source>
</evidence>
<dbReference type="FunCoup" id="A0A0D2VXZ9">
    <property type="interactions" value="318"/>
</dbReference>
<dbReference type="InParanoid" id="A0A0D2VXZ9"/>
<keyword evidence="2 4" id="KW-0689">Ribosomal protein</keyword>
<sequence length="121" mass="14222">MVKDNKAKRTRTAVEDVVTREYTINLHKRLHGVGFKRRAPRACDEIRKFAQKMMGTKDVRLTVDTNRHIWSKGVRNVPFRIRVQLQRKRNQDEESAEKLYTLVEVVETKEFKGLQNVTVAN</sequence>
<dbReference type="AlphaFoldDB" id="A0A0D2VXZ9"/>
<dbReference type="FunFam" id="3.10.440.10:FF:000001">
    <property type="entry name" value="60S ribosomal protein L31"/>
    <property type="match status" value="1"/>
</dbReference>
<dbReference type="CDD" id="cd00463">
    <property type="entry name" value="Ribosomal_L31e"/>
    <property type="match status" value="1"/>
</dbReference>
<gene>
    <name evidence="4" type="ORF">CAOG_006853</name>
</gene>
<dbReference type="InterPro" id="IPR023621">
    <property type="entry name" value="Ribosomal_eL31_dom_sf"/>
</dbReference>
<keyword evidence="5" id="KW-1185">Reference proteome</keyword>
<evidence type="ECO:0000256" key="2">
    <source>
        <dbReference type="ARBA" id="ARBA00022980"/>
    </source>
</evidence>
<organism evidence="4 5">
    <name type="scientific">Capsaspora owczarzaki (strain ATCC 30864)</name>
    <dbReference type="NCBI Taxonomy" id="595528"/>
    <lineage>
        <taxon>Eukaryota</taxon>
        <taxon>Filasterea</taxon>
        <taxon>Capsaspora</taxon>
    </lineage>
</organism>
<proteinExistence type="inferred from homology"/>
<comment type="similarity">
    <text evidence="1">Belongs to the eukaryotic ribosomal protein eL31 family.</text>
</comment>
<evidence type="ECO:0000256" key="3">
    <source>
        <dbReference type="ARBA" id="ARBA00023274"/>
    </source>
</evidence>